<keyword evidence="2" id="KW-1185">Reference proteome</keyword>
<dbReference type="EMBL" id="JAAAHS010000025">
    <property type="protein sequence ID" value="NBE50968.1"/>
    <property type="molecule type" value="Genomic_DNA"/>
</dbReference>
<proteinExistence type="predicted"/>
<comment type="caution">
    <text evidence="1">The sequence shown here is derived from an EMBL/GenBank/DDBJ whole genome shotgun (WGS) entry which is preliminary data.</text>
</comment>
<accession>A0A964UNC5</accession>
<organism evidence="1 2">
    <name type="scientific">Streptomyces boluensis</name>
    <dbReference type="NCBI Taxonomy" id="1775135"/>
    <lineage>
        <taxon>Bacteria</taxon>
        <taxon>Bacillati</taxon>
        <taxon>Actinomycetota</taxon>
        <taxon>Actinomycetes</taxon>
        <taxon>Kitasatosporales</taxon>
        <taxon>Streptomycetaceae</taxon>
        <taxon>Streptomyces</taxon>
    </lineage>
</organism>
<gene>
    <name evidence="1" type="ORF">GUY60_05915</name>
</gene>
<dbReference type="OrthoDB" id="3402039at2"/>
<name>A0A964UNC5_9ACTN</name>
<protein>
    <submittedName>
        <fullName evidence="1">CchlQ</fullName>
    </submittedName>
</protein>
<evidence type="ECO:0000313" key="2">
    <source>
        <dbReference type="Proteomes" id="UP000598297"/>
    </source>
</evidence>
<dbReference type="AlphaFoldDB" id="A0A964UNC5"/>
<evidence type="ECO:0000313" key="1">
    <source>
        <dbReference type="EMBL" id="NBE50968.1"/>
    </source>
</evidence>
<reference evidence="1" key="1">
    <citation type="submission" date="2020-01" db="EMBL/GenBank/DDBJ databases">
        <title>Whole-genome analyses of novel actinobacteria.</title>
        <authorList>
            <person name="Sahin N."/>
        </authorList>
    </citation>
    <scope>NUCLEOTIDE SEQUENCE</scope>
    <source>
        <strain evidence="1">YC537</strain>
    </source>
</reference>
<sequence length="179" mass="19657">MDWGTLVATVSGAVIAISGTVMADALRNRHDKDRTVEARRRTVYNEFIAAAGTCHARLRTLAQSPPDEPDPRALDTATRAALDEAEIYDARERLFIEASTTVAGAGQAMFERLRALRQTVATGAAHDSRAFHDAYHPYIGAVWHYRAAVREELDGRALVPADFGWSDWDGTDRCTLCAP</sequence>
<dbReference type="Proteomes" id="UP000598297">
    <property type="component" value="Unassembled WGS sequence"/>
</dbReference>
<dbReference type="RefSeq" id="WP_161694509.1">
    <property type="nucleotide sequence ID" value="NZ_JAAAHS010000025.1"/>
</dbReference>